<dbReference type="EMBL" id="SNXK01000012">
    <property type="protein sequence ID" value="TDP29858.1"/>
    <property type="molecule type" value="Genomic_DNA"/>
</dbReference>
<comment type="caution">
    <text evidence="3">The sequence shown here is derived from an EMBL/GenBank/DDBJ whole genome shotgun (WGS) entry which is preliminary data.</text>
</comment>
<dbReference type="Proteomes" id="UP000295087">
    <property type="component" value="Unassembled WGS sequence"/>
</dbReference>
<name>A0A4R6NZT8_NOCIG</name>
<feature type="compositionally biased region" description="Basic and acidic residues" evidence="2">
    <location>
        <begin position="7"/>
        <end position="21"/>
    </location>
</feature>
<dbReference type="AlphaFoldDB" id="A0A4R6NZT8"/>
<evidence type="ECO:0000256" key="2">
    <source>
        <dbReference type="SAM" id="MobiDB-lite"/>
    </source>
</evidence>
<accession>A0A4R6NZT8</accession>
<proteinExistence type="predicted"/>
<evidence type="ECO:0000256" key="1">
    <source>
        <dbReference type="SAM" id="Coils"/>
    </source>
</evidence>
<feature type="compositionally biased region" description="Basic and acidic residues" evidence="2">
    <location>
        <begin position="569"/>
        <end position="612"/>
    </location>
</feature>
<evidence type="ECO:0000313" key="4">
    <source>
        <dbReference type="Proteomes" id="UP000295087"/>
    </source>
</evidence>
<gene>
    <name evidence="3" type="ORF">DFR75_112127</name>
</gene>
<organism evidence="3 4">
    <name type="scientific">Nocardia ignorata</name>
    <dbReference type="NCBI Taxonomy" id="145285"/>
    <lineage>
        <taxon>Bacteria</taxon>
        <taxon>Bacillati</taxon>
        <taxon>Actinomycetota</taxon>
        <taxon>Actinomycetes</taxon>
        <taxon>Mycobacteriales</taxon>
        <taxon>Nocardiaceae</taxon>
        <taxon>Nocardia</taxon>
    </lineage>
</organism>
<feature type="region of interest" description="Disordered" evidence="2">
    <location>
        <begin position="1"/>
        <end position="26"/>
    </location>
</feature>
<evidence type="ECO:0000313" key="3">
    <source>
        <dbReference type="EMBL" id="TDP29858.1"/>
    </source>
</evidence>
<sequence>MTGPAENDDHGDVVPRTDRGLTEAGDAGHNAYVQAKLAEAATQLDKIRGPLDWQRQVELWGDRKLLHDMMMHGYQELHGRTPELGWVHEHPATTSLGARRHDAAQVVERAGIPVVQKTTEFKAGWASKKEGLEQLKKERELLRTDPNRKLSEYIIRAAHPPHPEVVKEARQLAQDFPGRFVHIELNEREFERAVEAGRPIVEKQLMHKLGHLVEKLRNAPELKTAPRALEGFVREIEMAKERGDPIGLEVLAGAQIELASLIEVDKQITREQDKIAREAAKLRLKEAQIVERVQAQQRAEREQQLLKLLEKVDREVVIAAVKEARTLAAPAKGLDLAVEPGMDPELAAMMQQMHGVIASQGLEARQSEMLEYLPMPTPRHRELAGLVLAQQAEQPGKPVTEAVAAAEEKLKEREAKELEQAKAVEAQQVRERENRELMERIVDAHNKRLEQAARDQGQRVTHDRMDDAAWKDRVPKIAESLKMDPQRLLERGVDPQVVDAIARGAFRTDDKARAVVVEINGAERWVANDSKEIAIATQIQQVQAGMNLGEVHVRALADAGGGRGAVALSREKLQKQREEAERRRVREAEQVPERTRSERGDRGTERGIERGR</sequence>
<reference evidence="3 4" key="1">
    <citation type="submission" date="2019-03" db="EMBL/GenBank/DDBJ databases">
        <title>Genomic Encyclopedia of Type Strains, Phase IV (KMG-IV): sequencing the most valuable type-strain genomes for metagenomic binning, comparative biology and taxonomic classification.</title>
        <authorList>
            <person name="Goeker M."/>
        </authorList>
    </citation>
    <scope>NUCLEOTIDE SEQUENCE [LARGE SCALE GENOMIC DNA]</scope>
    <source>
        <strain evidence="3 4">DSM 44496</strain>
    </source>
</reference>
<dbReference type="RefSeq" id="WP_067496755.1">
    <property type="nucleotide sequence ID" value="NZ_SNXK01000012.1"/>
</dbReference>
<keyword evidence="1" id="KW-0175">Coiled coil</keyword>
<feature type="region of interest" description="Disordered" evidence="2">
    <location>
        <begin position="564"/>
        <end position="612"/>
    </location>
</feature>
<protein>
    <submittedName>
        <fullName evidence="3">Uncharacterized protein</fullName>
    </submittedName>
</protein>
<keyword evidence="4" id="KW-1185">Reference proteome</keyword>
<feature type="coiled-coil region" evidence="1">
    <location>
        <begin position="404"/>
        <end position="455"/>
    </location>
</feature>